<evidence type="ECO:0000256" key="1">
    <source>
        <dbReference type="ARBA" id="ARBA00022801"/>
    </source>
</evidence>
<reference evidence="5 6" key="1">
    <citation type="submission" date="2018-05" db="EMBL/GenBank/DDBJ databases">
        <title>Complete Genome Sequences of Extremely Thermoacidophilic, Metal-Mobilizing Type-Strain Members of the Archaeal Family Sulfolobaceae: Acidianus brierleyi DSM-1651T, Acidianus sulfidivorans DSM-18786T, Metallosphaera hakonensis DSM-7519T, and Metallosphaera prunae DSM-10039T.</title>
        <authorList>
            <person name="Counts J.A."/>
            <person name="Kelly R.M."/>
        </authorList>
    </citation>
    <scope>NUCLEOTIDE SEQUENCE [LARGE SCALE GENOMIC DNA]</scope>
    <source>
        <strain evidence="5 6">DSM 1651</strain>
    </source>
</reference>
<dbReference type="PANTHER" id="PTHR42202">
    <property type="entry name" value="GTP CYCLOHYDROLASE III"/>
    <property type="match status" value="1"/>
</dbReference>
<dbReference type="Pfam" id="PF05165">
    <property type="entry name" value="GCH_III"/>
    <property type="match status" value="1"/>
</dbReference>
<accession>A0A2U9IER0</accession>
<dbReference type="InterPro" id="IPR007839">
    <property type="entry name" value="GTP_CycHdrlase_3"/>
</dbReference>
<dbReference type="InterPro" id="IPR043128">
    <property type="entry name" value="Rev_trsase/Diguanyl_cyclase"/>
</dbReference>
<keyword evidence="6" id="KW-1185">Reference proteome</keyword>
<dbReference type="EMBL" id="CP029289">
    <property type="protein sequence ID" value="AWR94521.1"/>
    <property type="molecule type" value="Genomic_DNA"/>
</dbReference>
<evidence type="ECO:0000256" key="2">
    <source>
        <dbReference type="ARBA" id="ARBA00023134"/>
    </source>
</evidence>
<evidence type="ECO:0000313" key="5">
    <source>
        <dbReference type="EMBL" id="AWR94521.1"/>
    </source>
</evidence>
<comment type="catalytic activity">
    <reaction evidence="3 4">
        <text>GTP + 3 H2O = 2-amino-5-formylamino-6-(5-phospho-D-ribosylamino)pyrimidin-4(3H)-one + 2 phosphate + 2 H(+)</text>
        <dbReference type="Rhea" id="RHEA:22468"/>
        <dbReference type="ChEBI" id="CHEBI:15377"/>
        <dbReference type="ChEBI" id="CHEBI:15378"/>
        <dbReference type="ChEBI" id="CHEBI:37565"/>
        <dbReference type="ChEBI" id="CHEBI:43474"/>
        <dbReference type="ChEBI" id="CHEBI:57258"/>
        <dbReference type="EC" id="3.5.4.29"/>
    </reaction>
</comment>
<dbReference type="Gene3D" id="3.30.70.1230">
    <property type="entry name" value="Nucleotide cyclase"/>
    <property type="match status" value="1"/>
</dbReference>
<comment type="similarity">
    <text evidence="3 4">Belongs to the archaeal-type GTP cyclohydrolase family.</text>
</comment>
<name>A0A2U9IER0_9CREN</name>
<dbReference type="GO" id="GO:0043740">
    <property type="term" value="F:GTP cyclohydrolase IIa activity"/>
    <property type="evidence" value="ECO:0007669"/>
    <property type="project" value="UniProtKB-UniRule"/>
</dbReference>
<sequence length="245" mass="28076">MVGIHGDNRVKILAVELYKYKDWTESLGLDREWIIQNEQHSLAYKINTLSAELGAFLLPLRYDFFIILVDGIRNSHIKFIFNEIKRLSPVRPRACVGYGRTFIEAQQNAAECIKNTEPENIGIGEYDNEQIVSCHFDIDNFTKLSTDISFYKAFIDINKLYSILSEKIYELGGISQYLGGDNILAFTDKNNVKNILNIVEDMKDIKVGIGIGSNARISIKNSTEALEKIRELRNCKWRIVPKYSI</sequence>
<organism evidence="5 6">
    <name type="scientific">Acidianus brierleyi</name>
    <dbReference type="NCBI Taxonomy" id="41673"/>
    <lineage>
        <taxon>Archaea</taxon>
        <taxon>Thermoproteota</taxon>
        <taxon>Thermoprotei</taxon>
        <taxon>Sulfolobales</taxon>
        <taxon>Sulfolobaceae</taxon>
        <taxon>Acidianus</taxon>
    </lineage>
</organism>
<evidence type="ECO:0000256" key="3">
    <source>
        <dbReference type="HAMAP-Rule" id="MF_00608"/>
    </source>
</evidence>
<keyword evidence="1 3" id="KW-0378">Hydrolase</keyword>
<keyword evidence="2 3" id="KW-0342">GTP-binding</keyword>
<dbReference type="PIRSF" id="PIRSF009265">
    <property type="entry name" value="GTP_cyclohydro_3"/>
    <property type="match status" value="1"/>
</dbReference>
<gene>
    <name evidence="3" type="primary">gch3</name>
    <name evidence="5" type="ORF">DFR85_07865</name>
</gene>
<dbReference type="HAMAP" id="MF_00608">
    <property type="entry name" value="GTP_cyclohydro_3"/>
    <property type="match status" value="1"/>
</dbReference>
<dbReference type="Gene3D" id="3.30.70.270">
    <property type="match status" value="1"/>
</dbReference>
<evidence type="ECO:0000313" key="6">
    <source>
        <dbReference type="Proteomes" id="UP000248044"/>
    </source>
</evidence>
<dbReference type="Proteomes" id="UP000248044">
    <property type="component" value="Chromosome"/>
</dbReference>
<comment type="function">
    <text evidence="3 4">Catalyzes the formation of 2-amino-5-formylamino-6-ribofuranosylamino-4(3H)-pyrimidinone ribonucleotide monophosphate and inorganic phosphate from GTP. Also has an independent pyrophosphate phosphohydrolase activity.</text>
</comment>
<dbReference type="PANTHER" id="PTHR42202:SF1">
    <property type="entry name" value="GTP CYCLOHYDROLASE III"/>
    <property type="match status" value="1"/>
</dbReference>
<proteinExistence type="inferred from homology"/>
<dbReference type="AlphaFoldDB" id="A0A2U9IER0"/>
<evidence type="ECO:0000256" key="4">
    <source>
        <dbReference type="PIRNR" id="PIRNR009265"/>
    </source>
</evidence>
<dbReference type="EC" id="3.5.4.29" evidence="3 4"/>
<protein>
    <recommendedName>
        <fullName evidence="3 4">GTP cyclohydrolase III</fullName>
        <ecNumber evidence="3 4">3.5.4.29</ecNumber>
    </recommendedName>
</protein>
<dbReference type="InterPro" id="IPR029787">
    <property type="entry name" value="Nucleotide_cyclase"/>
</dbReference>
<dbReference type="KEGG" id="abri:DFR85_07865"/>
<dbReference type="GO" id="GO:0005525">
    <property type="term" value="F:GTP binding"/>
    <property type="evidence" value="ECO:0007669"/>
    <property type="project" value="UniProtKB-KW"/>
</dbReference>
<keyword evidence="3" id="KW-0547">Nucleotide-binding</keyword>